<dbReference type="Gene3D" id="1.20.990.10">
    <property type="entry name" value="NADPH-cytochrome p450 Reductase, Chain A, domain 3"/>
    <property type="match status" value="1"/>
</dbReference>
<evidence type="ECO:0000256" key="10">
    <source>
        <dbReference type="ARBA" id="ARBA00052219"/>
    </source>
</evidence>
<evidence type="ECO:0000256" key="5">
    <source>
        <dbReference type="ARBA" id="ARBA00022643"/>
    </source>
</evidence>
<evidence type="ECO:0000256" key="7">
    <source>
        <dbReference type="ARBA" id="ARBA00022857"/>
    </source>
</evidence>
<dbReference type="EC" id="1.8.1.2" evidence="3"/>
<dbReference type="SUPFAM" id="SSF63380">
    <property type="entry name" value="Riboflavin synthase domain-like"/>
    <property type="match status" value="1"/>
</dbReference>
<dbReference type="SUPFAM" id="SSF52343">
    <property type="entry name" value="Ferredoxin reductase-like, C-terminal NADP-linked domain"/>
    <property type="match status" value="1"/>
</dbReference>
<dbReference type="Proteomes" id="UP000825051">
    <property type="component" value="Chromosome"/>
</dbReference>
<feature type="domain" description="FAD-binding FR-type" evidence="11">
    <location>
        <begin position="13"/>
        <end position="236"/>
    </location>
</feature>
<proteinExistence type="predicted"/>
<comment type="cofactor">
    <cofactor evidence="2">
        <name>FAD</name>
        <dbReference type="ChEBI" id="CHEBI:57692"/>
    </cofactor>
</comment>
<keyword evidence="7" id="KW-0521">NADP</keyword>
<dbReference type="InterPro" id="IPR017927">
    <property type="entry name" value="FAD-bd_FR_type"/>
</dbReference>
<dbReference type="InterPro" id="IPR023173">
    <property type="entry name" value="NADPH_Cyt_P450_Rdtase_alpha"/>
</dbReference>
<dbReference type="PRINTS" id="PR00371">
    <property type="entry name" value="FPNCR"/>
</dbReference>
<keyword evidence="4" id="KW-0285">Flavoprotein</keyword>
<evidence type="ECO:0000256" key="8">
    <source>
        <dbReference type="ARBA" id="ARBA00023002"/>
    </source>
</evidence>
<dbReference type="EMBL" id="CP080507">
    <property type="protein sequence ID" value="QYM79812.1"/>
    <property type="molecule type" value="Genomic_DNA"/>
</dbReference>
<dbReference type="PANTHER" id="PTHR19384">
    <property type="entry name" value="NITRIC OXIDE SYNTHASE-RELATED"/>
    <property type="match status" value="1"/>
</dbReference>
<evidence type="ECO:0000313" key="12">
    <source>
        <dbReference type="EMBL" id="QYM79812.1"/>
    </source>
</evidence>
<name>A0A8F9TXG8_9BACT</name>
<dbReference type="Gene3D" id="2.40.30.10">
    <property type="entry name" value="Translation factors"/>
    <property type="match status" value="1"/>
</dbReference>
<comment type="cofactor">
    <cofactor evidence="1">
        <name>FMN</name>
        <dbReference type="ChEBI" id="CHEBI:58210"/>
    </cofactor>
</comment>
<dbReference type="GO" id="GO:0019344">
    <property type="term" value="P:cysteine biosynthetic process"/>
    <property type="evidence" value="ECO:0007669"/>
    <property type="project" value="UniProtKB-KW"/>
</dbReference>
<organism evidence="12 13">
    <name type="scientific">Horticoccus luteus</name>
    <dbReference type="NCBI Taxonomy" id="2862869"/>
    <lineage>
        <taxon>Bacteria</taxon>
        <taxon>Pseudomonadati</taxon>
        <taxon>Verrucomicrobiota</taxon>
        <taxon>Opitutia</taxon>
        <taxon>Opitutales</taxon>
        <taxon>Opitutaceae</taxon>
        <taxon>Horticoccus</taxon>
    </lineage>
</organism>
<protein>
    <recommendedName>
        <fullName evidence="3">assimilatory sulfite reductase (NADPH)</fullName>
        <ecNumber evidence="3">1.8.1.2</ecNumber>
    </recommendedName>
</protein>
<dbReference type="GO" id="GO:0050660">
    <property type="term" value="F:flavin adenine dinucleotide binding"/>
    <property type="evidence" value="ECO:0007669"/>
    <property type="project" value="TreeGrafter"/>
</dbReference>
<dbReference type="RefSeq" id="WP_220164157.1">
    <property type="nucleotide sequence ID" value="NZ_CP080507.1"/>
</dbReference>
<keyword evidence="5" id="KW-0288">FMN</keyword>
<accession>A0A8F9TXG8</accession>
<keyword evidence="6" id="KW-0274">FAD</keyword>
<dbReference type="KEGG" id="ole:K0B96_04110"/>
<keyword evidence="9" id="KW-0198">Cysteine biosynthesis</keyword>
<evidence type="ECO:0000256" key="1">
    <source>
        <dbReference type="ARBA" id="ARBA00001917"/>
    </source>
</evidence>
<dbReference type="PROSITE" id="PS51384">
    <property type="entry name" value="FAD_FR"/>
    <property type="match status" value="1"/>
</dbReference>
<evidence type="ECO:0000259" key="11">
    <source>
        <dbReference type="PROSITE" id="PS51384"/>
    </source>
</evidence>
<dbReference type="InterPro" id="IPR003097">
    <property type="entry name" value="CysJ-like_FAD-binding"/>
</dbReference>
<evidence type="ECO:0000256" key="3">
    <source>
        <dbReference type="ARBA" id="ARBA00012604"/>
    </source>
</evidence>
<evidence type="ECO:0000256" key="4">
    <source>
        <dbReference type="ARBA" id="ARBA00022630"/>
    </source>
</evidence>
<dbReference type="InterPro" id="IPR001709">
    <property type="entry name" value="Flavoprot_Pyr_Nucl_cyt_Rdtase"/>
</dbReference>
<dbReference type="GO" id="GO:0004783">
    <property type="term" value="F:sulfite reductase (NADPH) activity"/>
    <property type="evidence" value="ECO:0007669"/>
    <property type="project" value="UniProtKB-EC"/>
</dbReference>
<dbReference type="CDD" id="cd06199">
    <property type="entry name" value="SiR"/>
    <property type="match status" value="1"/>
</dbReference>
<comment type="catalytic activity">
    <reaction evidence="10">
        <text>hydrogen sulfide + 3 NADP(+) + 3 H2O = sulfite + 3 NADPH + 4 H(+)</text>
        <dbReference type="Rhea" id="RHEA:13801"/>
        <dbReference type="ChEBI" id="CHEBI:15377"/>
        <dbReference type="ChEBI" id="CHEBI:15378"/>
        <dbReference type="ChEBI" id="CHEBI:17359"/>
        <dbReference type="ChEBI" id="CHEBI:29919"/>
        <dbReference type="ChEBI" id="CHEBI:57783"/>
        <dbReference type="ChEBI" id="CHEBI:58349"/>
        <dbReference type="EC" id="1.8.1.2"/>
    </reaction>
</comment>
<dbReference type="NCBIfam" id="NF004859">
    <property type="entry name" value="PRK06214.1"/>
    <property type="match status" value="1"/>
</dbReference>
<sequence>MSDADSSAQFSKDNPFAARLVENRLLSKPGSAKETRHVVVDIAASGLTYKAGDSLGVFPTNRPGDVAEILTRLGATGEEAVVLPRSAGPLRFDEALRSKLALARPTRKLLELLAAKTASTDERERLAAMLAPEGKDLCAGYLEQREFIDVLQEFAGAEVSPQELVDHMRRLMPRLYSIASAPQRHPTEVHLTVAVVRYEMNHRERVGVCSTFLADRAVSGQPVVPVFVSHSHFGPPANGATDVIMVGPGTGIAPFRAFIQERVATGATGRSWLFFGDQHRAVDFLYEDEWSDYLAKGQLTRLDTAFSRDQLLKVYVQDRMRENAAELWRWISNGAHFYVCGDATRMAKDVDQALHDVIAEQGHMEIAAAGDYVKQMKKEKRYQRDVY</sequence>
<evidence type="ECO:0000313" key="13">
    <source>
        <dbReference type="Proteomes" id="UP000825051"/>
    </source>
</evidence>
<dbReference type="GO" id="GO:0005829">
    <property type="term" value="C:cytosol"/>
    <property type="evidence" value="ECO:0007669"/>
    <property type="project" value="TreeGrafter"/>
</dbReference>
<dbReference type="PANTHER" id="PTHR19384:SF128">
    <property type="entry name" value="NADPH OXIDOREDUCTASE A"/>
    <property type="match status" value="1"/>
</dbReference>
<keyword evidence="8 12" id="KW-0560">Oxidoreductase</keyword>
<dbReference type="InterPro" id="IPR001433">
    <property type="entry name" value="OxRdtase_FAD/NAD-bd"/>
</dbReference>
<reference evidence="12" key="1">
    <citation type="submission" date="2021-08" db="EMBL/GenBank/DDBJ databases">
        <title>Genome of a novel bacterium of the phylum Verrucomicrobia, Oleiharenicola sp. KSB-15.</title>
        <authorList>
            <person name="Chung J.-H."/>
            <person name="Ahn J.-H."/>
            <person name="Yoon Y."/>
            <person name="Kim D.-Y."/>
            <person name="An S.-H."/>
            <person name="Park I."/>
            <person name="Yeon J."/>
        </authorList>
    </citation>
    <scope>NUCLEOTIDE SEQUENCE</scope>
    <source>
        <strain evidence="12">KSB-15</strain>
    </source>
</reference>
<dbReference type="Gene3D" id="3.40.50.80">
    <property type="entry name" value="Nucleotide-binding domain of ferredoxin-NADP reductase (FNR) module"/>
    <property type="match status" value="1"/>
</dbReference>
<evidence type="ECO:0000256" key="9">
    <source>
        <dbReference type="ARBA" id="ARBA00023192"/>
    </source>
</evidence>
<keyword evidence="13" id="KW-1185">Reference proteome</keyword>
<dbReference type="InterPro" id="IPR039261">
    <property type="entry name" value="FNR_nucleotide-bd"/>
</dbReference>
<dbReference type="Pfam" id="PF00175">
    <property type="entry name" value="NAD_binding_1"/>
    <property type="match status" value="1"/>
</dbReference>
<dbReference type="InterPro" id="IPR017938">
    <property type="entry name" value="Riboflavin_synthase-like_b-brl"/>
</dbReference>
<dbReference type="FunFam" id="3.40.50.80:FF:000001">
    <property type="entry name" value="NADPH--cytochrome P450 reductase 1"/>
    <property type="match status" value="1"/>
</dbReference>
<gene>
    <name evidence="12" type="ORF">K0B96_04110</name>
</gene>
<evidence type="ECO:0000256" key="6">
    <source>
        <dbReference type="ARBA" id="ARBA00022827"/>
    </source>
</evidence>
<dbReference type="GO" id="GO:0010181">
    <property type="term" value="F:FMN binding"/>
    <property type="evidence" value="ECO:0007669"/>
    <property type="project" value="TreeGrafter"/>
</dbReference>
<dbReference type="Pfam" id="PF00667">
    <property type="entry name" value="FAD_binding_1"/>
    <property type="match status" value="1"/>
</dbReference>
<keyword evidence="9" id="KW-0028">Amino-acid biosynthesis</keyword>
<evidence type="ECO:0000256" key="2">
    <source>
        <dbReference type="ARBA" id="ARBA00001974"/>
    </source>
</evidence>
<dbReference type="AlphaFoldDB" id="A0A8F9TXG8"/>